<keyword evidence="2" id="KW-1185">Reference proteome</keyword>
<sequence>MEKLIALGKEFGFEGKELLAFVKEQQDEEKRRVDEEREERQRERESKKLEAEERERIRLRELDEKEKEREMGEREKEAQRRHELAMKELELQSANVEVNSASIKSAAKLPKLPTFVDGKDDLDSYLQRFERFAKNNNWDQSTWSTSLSALLTGRALDVYSRLSETAAVDYKQLKEAFEKV</sequence>
<protein>
    <submittedName>
        <fullName evidence="1">Uncharacterized protein</fullName>
    </submittedName>
</protein>
<dbReference type="EMBL" id="CACRXK020003338">
    <property type="protein sequence ID" value="CAB3998386.1"/>
    <property type="molecule type" value="Genomic_DNA"/>
</dbReference>
<name>A0A6S7H6D6_PARCT</name>
<evidence type="ECO:0000313" key="1">
    <source>
        <dbReference type="EMBL" id="CAB3998386.1"/>
    </source>
</evidence>
<dbReference type="PANTHER" id="PTHR46888:SF1">
    <property type="entry name" value="RIBONUCLEASE H"/>
    <property type="match status" value="1"/>
</dbReference>
<accession>A0A6S7H6D6</accession>
<dbReference type="PANTHER" id="PTHR46888">
    <property type="entry name" value="ZINC KNUCKLE DOMAINCONTAINING PROTEIN-RELATED"/>
    <property type="match status" value="1"/>
</dbReference>
<organism evidence="1 2">
    <name type="scientific">Paramuricea clavata</name>
    <name type="common">Red gorgonian</name>
    <name type="synonym">Violescent sea-whip</name>
    <dbReference type="NCBI Taxonomy" id="317549"/>
    <lineage>
        <taxon>Eukaryota</taxon>
        <taxon>Metazoa</taxon>
        <taxon>Cnidaria</taxon>
        <taxon>Anthozoa</taxon>
        <taxon>Octocorallia</taxon>
        <taxon>Malacalcyonacea</taxon>
        <taxon>Plexauridae</taxon>
        <taxon>Paramuricea</taxon>
    </lineage>
</organism>
<proteinExistence type="predicted"/>
<gene>
    <name evidence="1" type="ORF">PACLA_8A077094</name>
</gene>
<evidence type="ECO:0000313" key="2">
    <source>
        <dbReference type="Proteomes" id="UP001152795"/>
    </source>
</evidence>
<dbReference type="AlphaFoldDB" id="A0A6S7H6D6"/>
<comment type="caution">
    <text evidence="1">The sequence shown here is derived from an EMBL/GenBank/DDBJ whole genome shotgun (WGS) entry which is preliminary data.</text>
</comment>
<dbReference type="Proteomes" id="UP001152795">
    <property type="component" value="Unassembled WGS sequence"/>
</dbReference>
<dbReference type="OrthoDB" id="5959223at2759"/>
<reference evidence="1" key="1">
    <citation type="submission" date="2020-04" db="EMBL/GenBank/DDBJ databases">
        <authorList>
            <person name="Alioto T."/>
            <person name="Alioto T."/>
            <person name="Gomez Garrido J."/>
        </authorList>
    </citation>
    <scope>NUCLEOTIDE SEQUENCE</scope>
    <source>
        <strain evidence="1">A484AB</strain>
    </source>
</reference>